<accession>A0A3N0IUQ0</accession>
<evidence type="ECO:0000256" key="2">
    <source>
        <dbReference type="ARBA" id="ARBA00011355"/>
    </source>
</evidence>
<feature type="binding site" evidence="8">
    <location>
        <begin position="273"/>
        <end position="280"/>
    </location>
    <ligand>
        <name>FAD</name>
        <dbReference type="ChEBI" id="CHEBI:57692"/>
    </ligand>
</feature>
<keyword evidence="4" id="KW-0285">Flavoprotein</keyword>
<evidence type="ECO:0000313" key="13">
    <source>
        <dbReference type="Proteomes" id="UP000270112"/>
    </source>
</evidence>
<keyword evidence="12" id="KW-1185">Reference proteome</keyword>
<gene>
    <name evidence="10" type="ORF">C1876_09330</name>
    <name evidence="11" type="ORF">DMP09_13155</name>
</gene>
<dbReference type="InterPro" id="IPR001308">
    <property type="entry name" value="ETF_a/FixB"/>
</dbReference>
<reference evidence="10 12" key="1">
    <citation type="journal article" date="2018" name="Elife">
        <title>Discovery and characterization of a prevalent human gut bacterial enzyme sufficient for the inactivation of a family of plant toxins.</title>
        <authorList>
            <person name="Koppel N."/>
            <person name="Bisanz J.E."/>
            <person name="Pandelia M.E."/>
            <person name="Turnbaugh P.J."/>
            <person name="Balskus E.P."/>
        </authorList>
    </citation>
    <scope>NUCLEOTIDE SEQUENCE [LARGE SCALE GENOMIC DNA]</scope>
    <source>
        <strain evidence="10 12">DSM 16107</strain>
    </source>
</reference>
<dbReference type="InterPro" id="IPR014729">
    <property type="entry name" value="Rossmann-like_a/b/a_fold"/>
</dbReference>
<dbReference type="InterPro" id="IPR029035">
    <property type="entry name" value="DHS-like_NAD/FAD-binding_dom"/>
</dbReference>
<evidence type="ECO:0000313" key="11">
    <source>
        <dbReference type="EMBL" id="RNM40683.1"/>
    </source>
</evidence>
<evidence type="ECO:0000256" key="5">
    <source>
        <dbReference type="ARBA" id="ARBA00022827"/>
    </source>
</evidence>
<dbReference type="InterPro" id="IPR018206">
    <property type="entry name" value="ETF_asu_C_CS"/>
</dbReference>
<comment type="subunit">
    <text evidence="2">Heterodimer of an alpha and a beta subunit.</text>
</comment>
<dbReference type="Proteomes" id="UP000270112">
    <property type="component" value="Unassembled WGS sequence"/>
</dbReference>
<dbReference type="SMART" id="SM00893">
    <property type="entry name" value="ETF"/>
    <property type="match status" value="1"/>
</dbReference>
<comment type="similarity">
    <text evidence="1">Belongs to the ETF alpha-subunit/FixB family.</text>
</comment>
<keyword evidence="3" id="KW-0813">Transport</keyword>
<dbReference type="GO" id="GO:0009055">
    <property type="term" value="F:electron transfer activity"/>
    <property type="evidence" value="ECO:0007669"/>
    <property type="project" value="InterPro"/>
</dbReference>
<dbReference type="PANTHER" id="PTHR43153:SF1">
    <property type="entry name" value="ELECTRON TRANSFER FLAVOPROTEIN SUBUNIT ALPHA, MITOCHONDRIAL"/>
    <property type="match status" value="1"/>
</dbReference>
<dbReference type="SUPFAM" id="SSF52402">
    <property type="entry name" value="Adenine nucleotide alpha hydrolases-like"/>
    <property type="match status" value="1"/>
</dbReference>
<proteinExistence type="inferred from homology"/>
<dbReference type="AlphaFoldDB" id="A0A3N0IUQ0"/>
<sequence>MAGIWVYAEPKRGAFPRVAFEMLAVARRMARAGGADVSAVVLGSGLADADTAALGAAGADAVLVLDDAALGACAVEAHAAALEQLVASHEPDALLFADGAMGLAVGPLLAQRLDTGFVADVVAVEADDEAGFVFTREPYSGKVQADVAFAADARPMIATVRPKAFEPAAPDPTRHAPVVAQQVDGFGDVRQTVADVVRKASGRVELTEADVVVSGGRGVKGADGFALVEELADVLGAAVGASRPAVDEGWIDIQYQVGQTGKTVAPSLYIACGISGSIQHMAGAAASKCIVAVNRDAQADIFKVADYGIVADLFEAVPLLTEAFRARAAKAS</sequence>
<evidence type="ECO:0000256" key="7">
    <source>
        <dbReference type="ARBA" id="ARBA00025649"/>
    </source>
</evidence>
<feature type="binding site" evidence="8">
    <location>
        <begin position="256"/>
        <end position="260"/>
    </location>
    <ligand>
        <name>FAD</name>
        <dbReference type="ChEBI" id="CHEBI:57692"/>
    </ligand>
</feature>
<evidence type="ECO:0000313" key="12">
    <source>
        <dbReference type="Proteomes" id="UP000253817"/>
    </source>
</evidence>
<comment type="function">
    <text evidence="7">The electron transfer flavoprotein serves as a specific electron acceptor for other dehydrogenases. It transfers the electrons to the main respiratory chain via ETF-ubiquinone oxidoreductase (ETF dehydrogenase).</text>
</comment>
<name>A0A3N0IUQ0_9ACTN</name>
<reference evidence="13" key="2">
    <citation type="submission" date="2018-05" db="EMBL/GenBank/DDBJ databases">
        <title>Genome Sequencing of selected type strains of the family Eggerthellaceae.</title>
        <authorList>
            <person name="Danylec N."/>
            <person name="Stoll D.A."/>
            <person name="Doetsch A."/>
            <person name="Huch M."/>
        </authorList>
    </citation>
    <scope>NUCLEOTIDE SEQUENCE [LARGE SCALE GENOMIC DNA]</scope>
    <source>
        <strain evidence="13">DSM 16107</strain>
    </source>
</reference>
<dbReference type="EMBL" id="QICC01000068">
    <property type="protein sequence ID" value="RNM40683.1"/>
    <property type="molecule type" value="Genomic_DNA"/>
</dbReference>
<keyword evidence="6" id="KW-0249">Electron transport</keyword>
<evidence type="ECO:0000256" key="3">
    <source>
        <dbReference type="ARBA" id="ARBA00022448"/>
    </source>
</evidence>
<dbReference type="Pfam" id="PF00766">
    <property type="entry name" value="ETF_alpha"/>
    <property type="match status" value="1"/>
</dbReference>
<dbReference type="PIRSF" id="PIRSF000089">
    <property type="entry name" value="Electra_flavoP_a"/>
    <property type="match status" value="1"/>
</dbReference>
<keyword evidence="5 8" id="KW-0274">FAD</keyword>
<evidence type="ECO:0000256" key="1">
    <source>
        <dbReference type="ARBA" id="ARBA00005817"/>
    </source>
</evidence>
<dbReference type="SUPFAM" id="SSF52467">
    <property type="entry name" value="DHS-like NAD/FAD-binding domain"/>
    <property type="match status" value="1"/>
</dbReference>
<comment type="cofactor">
    <cofactor evidence="8">
        <name>FAD</name>
        <dbReference type="ChEBI" id="CHEBI:57692"/>
    </cofactor>
    <text evidence="8">Binds 1 FAD per dimer.</text>
</comment>
<organism evidence="11 13">
    <name type="scientific">Eggerthella sinensis</name>
    <dbReference type="NCBI Taxonomy" id="242230"/>
    <lineage>
        <taxon>Bacteria</taxon>
        <taxon>Bacillati</taxon>
        <taxon>Actinomycetota</taxon>
        <taxon>Coriobacteriia</taxon>
        <taxon>Eggerthellales</taxon>
        <taxon>Eggerthellaceae</taxon>
        <taxon>Eggerthella</taxon>
    </lineage>
</organism>
<feature type="binding site" evidence="8">
    <location>
        <begin position="242"/>
        <end position="243"/>
    </location>
    <ligand>
        <name>FAD</name>
        <dbReference type="ChEBI" id="CHEBI:57692"/>
    </ligand>
</feature>
<dbReference type="FunFam" id="3.40.50.1220:FF:000001">
    <property type="entry name" value="Electron transfer flavoprotein, alpha subunit"/>
    <property type="match status" value="1"/>
</dbReference>
<dbReference type="GO" id="GO:0033539">
    <property type="term" value="P:fatty acid beta-oxidation using acyl-CoA dehydrogenase"/>
    <property type="evidence" value="ECO:0007669"/>
    <property type="project" value="TreeGrafter"/>
</dbReference>
<evidence type="ECO:0000256" key="6">
    <source>
        <dbReference type="ARBA" id="ARBA00022982"/>
    </source>
</evidence>
<feature type="binding site" evidence="8">
    <location>
        <position position="294"/>
    </location>
    <ligand>
        <name>FAD</name>
        <dbReference type="ChEBI" id="CHEBI:57692"/>
    </ligand>
</feature>
<dbReference type="PROSITE" id="PS00696">
    <property type="entry name" value="ETF_ALPHA"/>
    <property type="match status" value="1"/>
</dbReference>
<dbReference type="Gene3D" id="3.40.50.1220">
    <property type="entry name" value="TPP-binding domain"/>
    <property type="match status" value="1"/>
</dbReference>
<feature type="domain" description="Electron transfer flavoprotein alpha/beta-subunit N-terminal" evidence="9">
    <location>
        <begin position="4"/>
        <end position="193"/>
    </location>
</feature>
<feature type="binding site" evidence="8">
    <location>
        <position position="217"/>
    </location>
    <ligand>
        <name>FAD</name>
        <dbReference type="ChEBI" id="CHEBI:57692"/>
    </ligand>
</feature>
<dbReference type="InterPro" id="IPR014731">
    <property type="entry name" value="ETF_asu_C"/>
</dbReference>
<dbReference type="Pfam" id="PF01012">
    <property type="entry name" value="ETF"/>
    <property type="match status" value="1"/>
</dbReference>
<protein>
    <submittedName>
        <fullName evidence="11">Electron transfer flavoprotein subunit alpha</fullName>
    </submittedName>
</protein>
<dbReference type="Gene3D" id="3.40.50.620">
    <property type="entry name" value="HUPs"/>
    <property type="match status" value="1"/>
</dbReference>
<evidence type="ECO:0000256" key="8">
    <source>
        <dbReference type="PIRSR" id="PIRSR000089-1"/>
    </source>
</evidence>
<dbReference type="PANTHER" id="PTHR43153">
    <property type="entry name" value="ELECTRON TRANSFER FLAVOPROTEIN ALPHA"/>
    <property type="match status" value="1"/>
</dbReference>
<dbReference type="Proteomes" id="UP000253817">
    <property type="component" value="Unassembled WGS sequence"/>
</dbReference>
<evidence type="ECO:0000313" key="10">
    <source>
        <dbReference type="EMBL" id="RDB68644.1"/>
    </source>
</evidence>
<dbReference type="RefSeq" id="WP_114546454.1">
    <property type="nucleotide sequence ID" value="NZ_PPTT01000014.1"/>
</dbReference>
<dbReference type="OrthoDB" id="9770286at2"/>
<dbReference type="InterPro" id="IPR014730">
    <property type="entry name" value="ETF_a/b_N"/>
</dbReference>
<reference evidence="11" key="3">
    <citation type="journal article" date="2019" name="Microbiol. Resour. Announc.">
        <title>Draft Genome Sequences of Type Strains of Gordonibacter faecihominis, Paraeggerthella hongkongensis, Parvibacter caecicola,Slackia equolifaciens, Slackia faecicanis, and Slackia isoflavoniconvertens.</title>
        <authorList>
            <person name="Danylec N."/>
            <person name="Stoll D.A."/>
            <person name="Dotsch A."/>
            <person name="Huch M."/>
        </authorList>
    </citation>
    <scope>NUCLEOTIDE SEQUENCE</scope>
    <source>
        <strain evidence="11">DSM 16107</strain>
    </source>
</reference>
<dbReference type="GO" id="GO:0050660">
    <property type="term" value="F:flavin adenine dinucleotide binding"/>
    <property type="evidence" value="ECO:0007669"/>
    <property type="project" value="InterPro"/>
</dbReference>
<evidence type="ECO:0000259" key="9">
    <source>
        <dbReference type="SMART" id="SM00893"/>
    </source>
</evidence>
<comment type="caution">
    <text evidence="11">The sequence shown here is derived from an EMBL/GenBank/DDBJ whole genome shotgun (WGS) entry which is preliminary data.</text>
</comment>
<dbReference type="EMBL" id="PPTT01000014">
    <property type="protein sequence ID" value="RDB68644.1"/>
    <property type="molecule type" value="Genomic_DNA"/>
</dbReference>
<evidence type="ECO:0000256" key="4">
    <source>
        <dbReference type="ARBA" id="ARBA00022630"/>
    </source>
</evidence>